<dbReference type="VEuPathDB" id="CryptoDB:GNI_015520"/>
<dbReference type="InterPro" id="IPR042469">
    <property type="entry name" value="HECTD3"/>
</dbReference>
<dbReference type="OrthoDB" id="8068875at2759"/>
<evidence type="ECO:0000313" key="5">
    <source>
        <dbReference type="Proteomes" id="UP000019763"/>
    </source>
</evidence>
<dbReference type="GeneID" id="22910833"/>
<accession>A0A023BC86</accession>
<dbReference type="GO" id="GO:0005737">
    <property type="term" value="C:cytoplasm"/>
    <property type="evidence" value="ECO:0007669"/>
    <property type="project" value="TreeGrafter"/>
</dbReference>
<dbReference type="InterPro" id="IPR000569">
    <property type="entry name" value="HECT_dom"/>
</dbReference>
<dbReference type="Pfam" id="PF00632">
    <property type="entry name" value="HECT"/>
    <property type="match status" value="1"/>
</dbReference>
<comment type="caution">
    <text evidence="4">The sequence shown here is derived from an EMBL/GenBank/DDBJ whole genome shotgun (WGS) entry which is preliminary data.</text>
</comment>
<evidence type="ECO:0000259" key="3">
    <source>
        <dbReference type="PROSITE" id="PS50237"/>
    </source>
</evidence>
<dbReference type="Proteomes" id="UP000019763">
    <property type="component" value="Unassembled WGS sequence"/>
</dbReference>
<dbReference type="EMBL" id="AFNH02000113">
    <property type="protein sequence ID" value="EZG83065.1"/>
    <property type="molecule type" value="Genomic_DNA"/>
</dbReference>
<dbReference type="SMART" id="SM00119">
    <property type="entry name" value="HECTc"/>
    <property type="match status" value="1"/>
</dbReference>
<dbReference type="AlphaFoldDB" id="A0A023BC86"/>
<reference evidence="4" key="1">
    <citation type="submission" date="2013-12" db="EMBL/GenBank/DDBJ databases">
        <authorList>
            <person name="Omoto C.K."/>
            <person name="Sibley D."/>
            <person name="Venepally P."/>
            <person name="Hadjithomas M."/>
            <person name="Karamycheva S."/>
            <person name="Brunk B."/>
            <person name="Roos D."/>
            <person name="Caler E."/>
            <person name="Lorenzi H."/>
        </authorList>
    </citation>
    <scope>NUCLEOTIDE SEQUENCE</scope>
</reference>
<keyword evidence="1 2" id="KW-0833">Ubl conjugation pathway</keyword>
<dbReference type="Gene3D" id="3.30.2410.10">
    <property type="entry name" value="Hect, E3 ligase catalytic domain"/>
    <property type="match status" value="1"/>
</dbReference>
<organism evidence="4 5">
    <name type="scientific">Gregarina niphandrodes</name>
    <name type="common">Septate eugregarine</name>
    <dbReference type="NCBI Taxonomy" id="110365"/>
    <lineage>
        <taxon>Eukaryota</taxon>
        <taxon>Sar</taxon>
        <taxon>Alveolata</taxon>
        <taxon>Apicomplexa</taxon>
        <taxon>Conoidasida</taxon>
        <taxon>Gregarinasina</taxon>
        <taxon>Eugregarinorida</taxon>
        <taxon>Gregarinidae</taxon>
        <taxon>Gregarina</taxon>
    </lineage>
</organism>
<dbReference type="RefSeq" id="XP_011128969.1">
    <property type="nucleotide sequence ID" value="XM_011130667.1"/>
</dbReference>
<evidence type="ECO:0000313" key="4">
    <source>
        <dbReference type="EMBL" id="EZG83065.1"/>
    </source>
</evidence>
<feature type="active site" description="Glycyl thioester intermediate" evidence="2">
    <location>
        <position position="893"/>
    </location>
</feature>
<dbReference type="InterPro" id="IPR035983">
    <property type="entry name" value="Hect_E3_ubiquitin_ligase"/>
</dbReference>
<protein>
    <submittedName>
        <fullName evidence="4">Ubiquitin-transferase domain protein</fullName>
    </submittedName>
</protein>
<name>A0A023BC86_GRENI</name>
<dbReference type="PANTHER" id="PTHR46654:SF1">
    <property type="entry name" value="E3 UBIQUITIN-PROTEIN LIGASE HECTD3"/>
    <property type="match status" value="1"/>
</dbReference>
<evidence type="ECO:0000256" key="1">
    <source>
        <dbReference type="ARBA" id="ARBA00022786"/>
    </source>
</evidence>
<dbReference type="PROSITE" id="PS50237">
    <property type="entry name" value="HECT"/>
    <property type="match status" value="1"/>
</dbReference>
<dbReference type="PANTHER" id="PTHR46654">
    <property type="entry name" value="E3 UBIQUITIN-PROTEIN LIGASE HECTD3"/>
    <property type="match status" value="1"/>
</dbReference>
<proteinExistence type="predicted"/>
<dbReference type="SUPFAM" id="SSF56204">
    <property type="entry name" value="Hect, E3 ligase catalytic domain"/>
    <property type="match status" value="2"/>
</dbReference>
<keyword evidence="5" id="KW-1185">Reference proteome</keyword>
<dbReference type="eggNOG" id="KOG1426">
    <property type="taxonomic scope" value="Eukaryota"/>
</dbReference>
<feature type="domain" description="HECT" evidence="3">
    <location>
        <begin position="751"/>
        <end position="916"/>
    </location>
</feature>
<evidence type="ECO:0000256" key="2">
    <source>
        <dbReference type="PROSITE-ProRule" id="PRU00104"/>
    </source>
</evidence>
<sequence length="930" mass="102608">MDQTPAMCHVATLTPVMPTLSAALRSRAPQLVFASSVSEWLCSDTSWLLGALAQKSHPSVQTRRMVTHLILLAARFAKWSRLKAAAPAQEIPAEHSALGDLYRAGDSSCLAGCMPHPGRELKSIICEKDRRYVLSSEIVGEVLSRHAAAMTLEEYKHHTTPLCRTVANAEGQGCWDGSMLMRSCLQGVLETPFPVWPPSACAQEELSEEEFDSGVFLSAMLHMQARLYGLQNALEVPATIYKFLYLFSKGASVWTFSDALKPAVPEVGSTVIQVQRGLNLVRHAAASAGLFPASPSVPPPTEGTREGYELSRLALAQSTLGQLTQAIASVRNPLDLCGNDRPMKLILQGEGAEDLGGPFLEAVSEAIALFEEVFLTQNPNAEAEMALNQDINIVLPCLSDCFDAHTFSWPGGLPQRLWESRANRIRMRFTEKVYSTPPVVNLSELITSFSTLLEQKMNTERQLAMYSVPLSQIALHDVDSARILCGLGMLLAACCQSGNPVHVSMHPAVWRLIAGENITWIDCLAIETSELLKVEQWTMAINQAEGVLLTGSGDLEDQRGTLSLRASVGDVTPSVRAGAFRSATPLKSLLENAAFPFTGNGPGEDSVRPQTGVDEVVDLWEGLSLDFWELETQKGSELVPRSVAQVLTALFNVLKFVLMSRLECYQSKAGSSALAERGSERGGERRAVSVEKYLPPRLQVLMFPDASGMVPVDRVFGNVCDREIMYLMKQLLSLHLAIERQRRTTRRLVALRFLKAGFHRVIPALLTKTFTRARDVEIATCGYPVIDVEILKEHVRVEFPGDQLDETEARRMAQVVLWLFEILADADQTTRRLFMRFVTGLSRLPLGWIDPRATQSHPPCLFCRILRPHEILENGTTLTQSQVDQRLPTATTCFQILKLPLYSSKEVLKDRLLTALITCCDIDLDGDVDD</sequence>
<dbReference type="GO" id="GO:0004842">
    <property type="term" value="F:ubiquitin-protein transferase activity"/>
    <property type="evidence" value="ECO:0007669"/>
    <property type="project" value="InterPro"/>
</dbReference>
<gene>
    <name evidence="4" type="ORF">GNI_015520</name>
</gene>